<comment type="similarity">
    <text evidence="14 17">Belongs to the ABC transporter superfamily. UvrA family.</text>
</comment>
<feature type="zinc finger region" description="C4-type" evidence="17">
    <location>
        <begin position="760"/>
        <end position="786"/>
    </location>
</feature>
<dbReference type="Gene3D" id="1.10.8.280">
    <property type="entry name" value="ABC transporter ATPase domain-like"/>
    <property type="match status" value="1"/>
</dbReference>
<dbReference type="InterPro" id="IPR041102">
    <property type="entry name" value="UvrA_inter"/>
</dbReference>
<keyword evidence="5 17" id="KW-0547">Nucleotide-binding</keyword>
<evidence type="ECO:0000256" key="9">
    <source>
        <dbReference type="ARBA" id="ARBA00022833"/>
    </source>
</evidence>
<evidence type="ECO:0000256" key="16">
    <source>
        <dbReference type="ARBA" id="ARBA00042156"/>
    </source>
</evidence>
<evidence type="ECO:0000256" key="8">
    <source>
        <dbReference type="ARBA" id="ARBA00022771"/>
    </source>
</evidence>
<evidence type="ECO:0000256" key="12">
    <source>
        <dbReference type="ARBA" id="ARBA00023125"/>
    </source>
</evidence>
<evidence type="ECO:0000256" key="13">
    <source>
        <dbReference type="ARBA" id="ARBA00023204"/>
    </source>
</evidence>
<dbReference type="GO" id="GO:0016887">
    <property type="term" value="F:ATP hydrolysis activity"/>
    <property type="evidence" value="ECO:0007669"/>
    <property type="project" value="InterPro"/>
</dbReference>
<keyword evidence="2 17" id="KW-0963">Cytoplasm</keyword>
<evidence type="ECO:0000313" key="20">
    <source>
        <dbReference type="Proteomes" id="UP000050417"/>
    </source>
</evidence>
<organism evidence="19 20">
    <name type="scientific">Ornatilinea apprima</name>
    <dbReference type="NCBI Taxonomy" id="1134406"/>
    <lineage>
        <taxon>Bacteria</taxon>
        <taxon>Bacillati</taxon>
        <taxon>Chloroflexota</taxon>
        <taxon>Anaerolineae</taxon>
        <taxon>Anaerolineales</taxon>
        <taxon>Anaerolineaceae</taxon>
        <taxon>Ornatilinea</taxon>
    </lineage>
</organism>
<keyword evidence="6 17" id="KW-0227">DNA damage</keyword>
<keyword evidence="9 17" id="KW-0862">Zinc</keyword>
<dbReference type="SUPFAM" id="SSF52540">
    <property type="entry name" value="P-loop containing nucleoside triphosphate hydrolases"/>
    <property type="match status" value="2"/>
</dbReference>
<keyword evidence="7 17" id="KW-0228">DNA excision</keyword>
<dbReference type="InterPro" id="IPR013815">
    <property type="entry name" value="ATP_grasp_subdomain_1"/>
</dbReference>
<evidence type="ECO:0000313" key="19">
    <source>
        <dbReference type="EMBL" id="KPL77852.1"/>
    </source>
</evidence>
<evidence type="ECO:0000256" key="14">
    <source>
        <dbReference type="ARBA" id="ARBA00038000"/>
    </source>
</evidence>
<evidence type="ECO:0000256" key="1">
    <source>
        <dbReference type="ARBA" id="ARBA00004496"/>
    </source>
</evidence>
<evidence type="ECO:0000256" key="10">
    <source>
        <dbReference type="ARBA" id="ARBA00022840"/>
    </source>
</evidence>
<dbReference type="GO" id="GO:0003677">
    <property type="term" value="F:DNA binding"/>
    <property type="evidence" value="ECO:0007669"/>
    <property type="project" value="UniProtKB-UniRule"/>
</dbReference>
<dbReference type="InterPro" id="IPR017871">
    <property type="entry name" value="ABC_transporter-like_CS"/>
</dbReference>
<evidence type="ECO:0000256" key="4">
    <source>
        <dbReference type="ARBA" id="ARBA00022737"/>
    </source>
</evidence>
<dbReference type="Gene3D" id="1.20.1580.10">
    <property type="entry name" value="ABC transporter ATPase like domain"/>
    <property type="match status" value="2"/>
</dbReference>
<comment type="subunit">
    <text evidence="17">Forms a heterotetramer with UvrB during the search for lesions.</text>
</comment>
<feature type="zinc finger region" description="C4-type" evidence="17">
    <location>
        <begin position="263"/>
        <end position="290"/>
    </location>
</feature>
<evidence type="ECO:0000259" key="18">
    <source>
        <dbReference type="PROSITE" id="PS50893"/>
    </source>
</evidence>
<comment type="subcellular location">
    <subcellularLocation>
        <location evidence="1 17">Cytoplasm</location>
    </subcellularLocation>
</comment>
<dbReference type="RefSeq" id="WP_075062499.1">
    <property type="nucleotide sequence ID" value="NZ_LGCL01000021.1"/>
</dbReference>
<keyword evidence="12 17" id="KW-0238">DNA-binding</keyword>
<dbReference type="InterPro" id="IPR027417">
    <property type="entry name" value="P-loop_NTPase"/>
</dbReference>
<dbReference type="HAMAP" id="MF_00205">
    <property type="entry name" value="UvrA"/>
    <property type="match status" value="1"/>
</dbReference>
<keyword evidence="20" id="KW-1185">Reference proteome</keyword>
<dbReference type="InterPro" id="IPR003439">
    <property type="entry name" value="ABC_transporter-like_ATP-bd"/>
</dbReference>
<reference evidence="19 20" key="1">
    <citation type="submission" date="2015-07" db="EMBL/GenBank/DDBJ databases">
        <title>Genome sequence of Ornatilinea apprima DSM 23815.</title>
        <authorList>
            <person name="Hemp J."/>
            <person name="Ward L.M."/>
            <person name="Pace L.A."/>
            <person name="Fischer W.W."/>
        </authorList>
    </citation>
    <scope>NUCLEOTIDE SEQUENCE [LARGE SCALE GENOMIC DNA]</scope>
    <source>
        <strain evidence="19 20">P3M-1</strain>
    </source>
</reference>
<dbReference type="GO" id="GO:0009381">
    <property type="term" value="F:excinuclease ABC activity"/>
    <property type="evidence" value="ECO:0007669"/>
    <property type="project" value="UniProtKB-UniRule"/>
</dbReference>
<keyword evidence="10 17" id="KW-0067">ATP-binding</keyword>
<dbReference type="CDD" id="cd03271">
    <property type="entry name" value="ABC_UvrA_II"/>
    <property type="match status" value="1"/>
</dbReference>
<dbReference type="PANTHER" id="PTHR43152">
    <property type="entry name" value="UVRABC SYSTEM PROTEIN A"/>
    <property type="match status" value="1"/>
</dbReference>
<evidence type="ECO:0000256" key="5">
    <source>
        <dbReference type="ARBA" id="ARBA00022741"/>
    </source>
</evidence>
<dbReference type="GO" id="GO:0008270">
    <property type="term" value="F:zinc ion binding"/>
    <property type="evidence" value="ECO:0007669"/>
    <property type="project" value="UniProtKB-UniRule"/>
</dbReference>
<evidence type="ECO:0000256" key="15">
    <source>
        <dbReference type="ARBA" id="ARBA00039316"/>
    </source>
</evidence>
<keyword evidence="11 17" id="KW-0267">Excision nuclease</keyword>
<dbReference type="GO" id="GO:0009432">
    <property type="term" value="P:SOS response"/>
    <property type="evidence" value="ECO:0007669"/>
    <property type="project" value="UniProtKB-UniRule"/>
</dbReference>
<dbReference type="Pfam" id="PF17755">
    <property type="entry name" value="UvrA_DNA-bind"/>
    <property type="match status" value="1"/>
</dbReference>
<proteinExistence type="inferred from homology"/>
<dbReference type="NCBIfam" id="NF001503">
    <property type="entry name" value="PRK00349.1"/>
    <property type="match status" value="1"/>
</dbReference>
<dbReference type="CDD" id="cd03270">
    <property type="entry name" value="ABC_UvrA_I"/>
    <property type="match status" value="1"/>
</dbReference>
<keyword evidence="8 17" id="KW-0863">Zinc-finger</keyword>
<evidence type="ECO:0000256" key="2">
    <source>
        <dbReference type="ARBA" id="ARBA00022490"/>
    </source>
</evidence>
<evidence type="ECO:0000256" key="6">
    <source>
        <dbReference type="ARBA" id="ARBA00022763"/>
    </source>
</evidence>
<protein>
    <recommendedName>
        <fullName evidence="15 17">UvrABC system protein A</fullName>
        <shortName evidence="17">UvrA protein</shortName>
    </recommendedName>
    <alternativeName>
        <fullName evidence="16 17">Excinuclease ABC subunit A</fullName>
    </alternativeName>
</protein>
<keyword evidence="3 17" id="KW-0479">Metal-binding</keyword>
<dbReference type="NCBIfam" id="TIGR00630">
    <property type="entry name" value="uvra"/>
    <property type="match status" value="1"/>
</dbReference>
<name>A0A0P6XRG1_9CHLR</name>
<dbReference type="PROSITE" id="PS00211">
    <property type="entry name" value="ABC_TRANSPORTER_1"/>
    <property type="match status" value="2"/>
</dbReference>
<feature type="domain" description="ABC transporter" evidence="18">
    <location>
        <begin position="382"/>
        <end position="615"/>
    </location>
</feature>
<gene>
    <name evidence="17" type="primary">uvrA</name>
    <name evidence="19" type="ORF">ADN00_08185</name>
</gene>
<dbReference type="InterPro" id="IPR004602">
    <property type="entry name" value="UvrA"/>
</dbReference>
<accession>A0A0P6XRG1</accession>
<evidence type="ECO:0000256" key="11">
    <source>
        <dbReference type="ARBA" id="ARBA00022881"/>
    </source>
</evidence>
<dbReference type="AlphaFoldDB" id="A0A0P6XRG1"/>
<dbReference type="GO" id="GO:0009380">
    <property type="term" value="C:excinuclease repair complex"/>
    <property type="evidence" value="ECO:0007669"/>
    <property type="project" value="InterPro"/>
</dbReference>
<feature type="domain" description="ABC transporter" evidence="18">
    <location>
        <begin position="629"/>
        <end position="957"/>
    </location>
</feature>
<dbReference type="Proteomes" id="UP000050417">
    <property type="component" value="Unassembled WGS sequence"/>
</dbReference>
<dbReference type="OrthoDB" id="9809851at2"/>
<keyword evidence="4 17" id="KW-0677">Repeat</keyword>
<evidence type="ECO:0000256" key="17">
    <source>
        <dbReference type="HAMAP-Rule" id="MF_00205"/>
    </source>
</evidence>
<dbReference type="Pfam" id="PF17760">
    <property type="entry name" value="UvrA_inter"/>
    <property type="match status" value="1"/>
</dbReference>
<feature type="binding site" evidence="17">
    <location>
        <begin position="661"/>
        <end position="668"/>
    </location>
    <ligand>
        <name>ATP</name>
        <dbReference type="ChEBI" id="CHEBI:30616"/>
    </ligand>
</feature>
<comment type="caution">
    <text evidence="19">The sequence shown here is derived from an EMBL/GenBank/DDBJ whole genome shotgun (WGS) entry which is preliminary data.</text>
</comment>
<dbReference type="GO" id="GO:0005524">
    <property type="term" value="F:ATP binding"/>
    <property type="evidence" value="ECO:0007669"/>
    <property type="project" value="UniProtKB-UniRule"/>
</dbReference>
<dbReference type="EMBL" id="LGCL01000021">
    <property type="protein sequence ID" value="KPL77852.1"/>
    <property type="molecule type" value="Genomic_DNA"/>
</dbReference>
<keyword evidence="17" id="KW-0742">SOS response</keyword>
<evidence type="ECO:0000256" key="7">
    <source>
        <dbReference type="ARBA" id="ARBA00022769"/>
    </source>
</evidence>
<keyword evidence="13 17" id="KW-0234">DNA repair</keyword>
<feature type="binding site" evidence="17">
    <location>
        <begin position="33"/>
        <end position="40"/>
    </location>
    <ligand>
        <name>ATP</name>
        <dbReference type="ChEBI" id="CHEBI:30616"/>
    </ligand>
</feature>
<dbReference type="Gene3D" id="3.40.50.300">
    <property type="entry name" value="P-loop containing nucleotide triphosphate hydrolases"/>
    <property type="match status" value="2"/>
</dbReference>
<dbReference type="Gene3D" id="3.30.1490.20">
    <property type="entry name" value="ATP-grasp fold, A domain"/>
    <property type="match status" value="1"/>
</dbReference>
<dbReference type="FunFam" id="1.20.1580.10:FF:000002">
    <property type="entry name" value="UvrABC system protein A"/>
    <property type="match status" value="1"/>
</dbReference>
<dbReference type="PROSITE" id="PS50893">
    <property type="entry name" value="ABC_TRANSPORTER_2"/>
    <property type="match status" value="2"/>
</dbReference>
<dbReference type="InterPro" id="IPR041552">
    <property type="entry name" value="UvrA_DNA-bd"/>
</dbReference>
<dbReference type="STRING" id="1134406.ADN00_08185"/>
<sequence>MTRDVIRVVGARQHNLKNITVEIPRDQFVVITGLSGSGKSSLAFDTIFAEGQRRYVESLSAYARQFLGQMNKPEVDSIEGLSPAVSIDQKATSHNPRSTVGTVTEIYDYLRLLFARVGVPHCPVCGREVVQQSAQEIVDAVESLPDGSKLLILSPIVRGRKGTYQAVFDEVRKAGFARVRVDGEVYNLDDDIKLDRYKAHDIEAVVDRLIVRRHEQADEEQAARSRLTDSIETALRVGEGYMKVLSLSTEPATEMFFSEHLACPEHGISLPEIEPRTFSFNTPHGACPDCQGLGSKLEIDPELLIPNKDRSLKEGAIIALEWNTTRTQEYGGYYWQMVEAVAKNYEIDLNRPVRELTPEQLNILLYGTNGHEIKVNFHGRNDRLSTVQTSFEGVINNLERRFKETQSDYIRNKIQEYMSDRPCPTCKGARLRPEAMAVTVAGKNIIEVTSWAVIDTLNWVDTLEQDENILSPRQKTIADRILKEIRARLGFLVDVGLDYLTLNRSASTLSGGEAQRIRLATQVGSRLMGVLYVLDEPSIGLHPRDNTRLLNTLKGLRDLGNTVLVVEHDEETILSADWIVDLGPGAGEHGGELIAEGTPQQILTHPRSLTGAYLSRRIQVPMPEQRRTGNGKHLRLVGARANNLKNLDVDIPLGKLVCITGVSGSGKSTMMVDILYQVLARDLNGAHTYPGEYDRLEGLEYLDKVINIDQSPIGRTPRSNPGTYTGLFDEIRKLFTELPESKMRGYKAGRFSFNVHGGRCEACQGQGQLRIEMQFLPDVYVPCDVCHGARFNRETLQVKFKGLSIADVLDLTVDHAMEVFSAFPSIMNKLATLQDVGLGYIHIGQPGTTLSGGEAQRVKLSKELSRRATGKTLYVLDEPSVGLHAADVHKLIEVLQRLVDNGNSVLIIEHNLDIIKVADYIIDLGPEGGHRGGRLVAAGTPEEVMAVKESYTGQYLVKYLAENHQDAFLPESGDIR</sequence>
<comment type="function">
    <text evidence="17">The UvrABC repair system catalyzes the recognition and processing of DNA lesions. UvrA is an ATPase and a DNA-binding protein. A damage recognition complex composed of 2 UvrA and 2 UvrB subunits scans DNA for abnormalities. When the presence of a lesion has been verified by UvrB, the UvrA molecules dissociate.</text>
</comment>
<dbReference type="GO" id="GO:0005737">
    <property type="term" value="C:cytoplasm"/>
    <property type="evidence" value="ECO:0007669"/>
    <property type="project" value="UniProtKB-SubCell"/>
</dbReference>
<dbReference type="GO" id="GO:0006289">
    <property type="term" value="P:nucleotide-excision repair"/>
    <property type="evidence" value="ECO:0007669"/>
    <property type="project" value="UniProtKB-UniRule"/>
</dbReference>
<evidence type="ECO:0000256" key="3">
    <source>
        <dbReference type="ARBA" id="ARBA00022723"/>
    </source>
</evidence>
<dbReference type="PANTHER" id="PTHR43152:SF3">
    <property type="entry name" value="UVRABC SYSTEM PROTEIN A"/>
    <property type="match status" value="1"/>
</dbReference>
<dbReference type="PATRIC" id="fig|1134406.4.peg.638"/>